<dbReference type="Gene3D" id="3.40.50.720">
    <property type="entry name" value="NAD(P)-binding Rossmann-like Domain"/>
    <property type="match status" value="1"/>
</dbReference>
<dbReference type="PANTHER" id="PTHR47706">
    <property type="entry name" value="NMRA-LIKE FAMILY PROTEIN"/>
    <property type="match status" value="1"/>
</dbReference>
<proteinExistence type="predicted"/>
<gene>
    <name evidence="4" type="ORF">DBV05_g11965</name>
</gene>
<evidence type="ECO:0000256" key="1">
    <source>
        <dbReference type="ARBA" id="ARBA00022857"/>
    </source>
</evidence>
<evidence type="ECO:0000259" key="3">
    <source>
        <dbReference type="Pfam" id="PF05368"/>
    </source>
</evidence>
<sequence length="367" mass="38916">MSSTSSQPPTSILLLGAGELGTAILTSLAAHPSLASTQLTVALRPSTVTSSSSRLEALRAVAPPARQQSNPIAFAPLDLAAPTAEADLTALILNGGQRFDTVICCTGFATSGSGTATSGTQTLIARAVLAAAASSSSSSSTQRRLRFFPWQFGADYDATGPDAAHGIMAEQCGVRTLLRERAAAANLDWTIVSTGMFMSFVFEEWFGVVMGLGAALKAGGPEPLSDEGSKVVTRCLGSWETRVTLTDVRDIGAVVAELVAAPPQQQSKGEDDAGSIVFAAGQTVSYAELADVVQKVVGRRAKVQREEWSLEYLRAELEKNPEDQTIKYRVLFGEGKGVAWDKEKTINAERNIESMGVEQWLREKLSM</sequence>
<keyword evidence="1" id="KW-0521">NADP</keyword>
<dbReference type="InterPro" id="IPR036291">
    <property type="entry name" value="NAD(P)-bd_dom_sf"/>
</dbReference>
<keyword evidence="5" id="KW-1185">Reference proteome</keyword>
<reference evidence="4 5" key="1">
    <citation type="journal article" date="2019" name="Sci. Rep.">
        <title>A multi-omics analysis of the grapevine pathogen Lasiodiplodia theobromae reveals that temperature affects the expression of virulence- and pathogenicity-related genes.</title>
        <authorList>
            <person name="Felix C."/>
            <person name="Meneses R."/>
            <person name="Goncalves M.F.M."/>
            <person name="Tilleman L."/>
            <person name="Duarte A.S."/>
            <person name="Jorrin-Novo J.V."/>
            <person name="Van de Peer Y."/>
            <person name="Deforce D."/>
            <person name="Van Nieuwerburgh F."/>
            <person name="Esteves A.C."/>
            <person name="Alves A."/>
        </authorList>
    </citation>
    <scope>NUCLEOTIDE SEQUENCE [LARGE SCALE GENOMIC DNA]</scope>
    <source>
        <strain evidence="4 5">LA-SOL3</strain>
    </source>
</reference>
<dbReference type="PANTHER" id="PTHR47706:SF6">
    <property type="entry name" value="NMRA-LIKE FAMILY PROTEIN (AFU_ORTHOLOGUE AFUA_6G00280)"/>
    <property type="match status" value="1"/>
</dbReference>
<dbReference type="InterPro" id="IPR008030">
    <property type="entry name" value="NmrA-like"/>
</dbReference>
<evidence type="ECO:0000313" key="4">
    <source>
        <dbReference type="EMBL" id="KAB2569370.1"/>
    </source>
</evidence>
<dbReference type="Proteomes" id="UP000325902">
    <property type="component" value="Unassembled WGS sequence"/>
</dbReference>
<name>A0A5N5CVJ6_9PEZI</name>
<dbReference type="GO" id="GO:0016491">
    <property type="term" value="F:oxidoreductase activity"/>
    <property type="evidence" value="ECO:0007669"/>
    <property type="project" value="UniProtKB-KW"/>
</dbReference>
<dbReference type="SUPFAM" id="SSF51735">
    <property type="entry name" value="NAD(P)-binding Rossmann-fold domains"/>
    <property type="match status" value="1"/>
</dbReference>
<keyword evidence="2" id="KW-0560">Oxidoreductase</keyword>
<dbReference type="Pfam" id="PF05368">
    <property type="entry name" value="NmrA"/>
    <property type="match status" value="1"/>
</dbReference>
<evidence type="ECO:0000256" key="2">
    <source>
        <dbReference type="ARBA" id="ARBA00023002"/>
    </source>
</evidence>
<evidence type="ECO:0000313" key="5">
    <source>
        <dbReference type="Proteomes" id="UP000325902"/>
    </source>
</evidence>
<dbReference type="InterPro" id="IPR051609">
    <property type="entry name" value="NmrA/Isoflavone_reductase-like"/>
</dbReference>
<comment type="caution">
    <text evidence="4">The sequence shown here is derived from an EMBL/GenBank/DDBJ whole genome shotgun (WGS) entry which is preliminary data.</text>
</comment>
<dbReference type="AlphaFoldDB" id="A0A5N5CVJ6"/>
<dbReference type="OrthoDB" id="5283654at2759"/>
<feature type="domain" description="NmrA-like" evidence="3">
    <location>
        <begin position="146"/>
        <end position="305"/>
    </location>
</feature>
<accession>A0A5N5CVJ6</accession>
<organism evidence="4 5">
    <name type="scientific">Lasiodiplodia theobromae</name>
    <dbReference type="NCBI Taxonomy" id="45133"/>
    <lineage>
        <taxon>Eukaryota</taxon>
        <taxon>Fungi</taxon>
        <taxon>Dikarya</taxon>
        <taxon>Ascomycota</taxon>
        <taxon>Pezizomycotina</taxon>
        <taxon>Dothideomycetes</taxon>
        <taxon>Dothideomycetes incertae sedis</taxon>
        <taxon>Botryosphaeriales</taxon>
        <taxon>Botryosphaeriaceae</taxon>
        <taxon>Lasiodiplodia</taxon>
    </lineage>
</organism>
<protein>
    <recommendedName>
        <fullName evidence="3">NmrA-like domain-containing protein</fullName>
    </recommendedName>
</protein>
<dbReference type="EMBL" id="VCHE01000199">
    <property type="protein sequence ID" value="KAB2569370.1"/>
    <property type="molecule type" value="Genomic_DNA"/>
</dbReference>